<dbReference type="InterPro" id="IPR027444">
    <property type="entry name" value="H-NS_C_dom"/>
</dbReference>
<name>A0A6C2D5P0_9RHOO</name>
<evidence type="ECO:0000256" key="1">
    <source>
        <dbReference type="SAM" id="Coils"/>
    </source>
</evidence>
<dbReference type="SUPFAM" id="SSF81273">
    <property type="entry name" value="H-NS histone-like proteins"/>
    <property type="match status" value="1"/>
</dbReference>
<accession>A0A6C2D5P0</accession>
<feature type="domain" description="DNA-binding protein H-NS-like C-terminal" evidence="3">
    <location>
        <begin position="88"/>
        <end position="124"/>
    </location>
</feature>
<dbReference type="Gene3D" id="4.10.430.10">
    <property type="entry name" value="Histone-like protein H-NS, C-terminal domain"/>
    <property type="match status" value="1"/>
</dbReference>
<gene>
    <name evidence="4" type="ORF">ETQ85_05915</name>
</gene>
<dbReference type="OrthoDB" id="5297879at2"/>
<dbReference type="RefSeq" id="WP_148578127.1">
    <property type="nucleotide sequence ID" value="NZ_SDKK01000004.1"/>
</dbReference>
<evidence type="ECO:0000256" key="2">
    <source>
        <dbReference type="SAM" id="MobiDB-lite"/>
    </source>
</evidence>
<proteinExistence type="predicted"/>
<dbReference type="InterPro" id="IPR037150">
    <property type="entry name" value="H-NS_C_dom_sf"/>
</dbReference>
<feature type="coiled-coil region" evidence="1">
    <location>
        <begin position="6"/>
        <end position="33"/>
    </location>
</feature>
<sequence length="130" mass="14447">MSKDLAELSLTELKKLQRKIETELQKRERTSRSQLLKSMEKLAQEAGYSLSEVLGKNEASTAVTAPKEKKAGKPARKKAVKDKKPSVIKFRNPANPDQSWTGHGRKPNWVVEHLQNDGALEALAVSNPTT</sequence>
<evidence type="ECO:0000313" key="5">
    <source>
        <dbReference type="Proteomes" id="UP000389128"/>
    </source>
</evidence>
<reference evidence="4 5" key="1">
    <citation type="submission" date="2019-01" db="EMBL/GenBank/DDBJ databases">
        <title>Zoogloea oleivorans genome sequencing and assembly.</title>
        <authorList>
            <person name="Tancsics A."/>
            <person name="Farkas M."/>
            <person name="Kriszt B."/>
            <person name="Maroti G."/>
            <person name="Horvath B."/>
        </authorList>
    </citation>
    <scope>NUCLEOTIDE SEQUENCE [LARGE SCALE GENOMIC DNA]</scope>
    <source>
        <strain evidence="4 5">Buc</strain>
    </source>
</reference>
<dbReference type="GO" id="GO:0003677">
    <property type="term" value="F:DNA binding"/>
    <property type="evidence" value="ECO:0007669"/>
    <property type="project" value="InterPro"/>
</dbReference>
<feature type="region of interest" description="Disordered" evidence="2">
    <location>
        <begin position="58"/>
        <end position="105"/>
    </location>
</feature>
<organism evidence="4 5">
    <name type="scientific">Zoogloea oleivorans</name>
    <dbReference type="NCBI Taxonomy" id="1552750"/>
    <lineage>
        <taxon>Bacteria</taxon>
        <taxon>Pseudomonadati</taxon>
        <taxon>Pseudomonadota</taxon>
        <taxon>Betaproteobacteria</taxon>
        <taxon>Rhodocyclales</taxon>
        <taxon>Zoogloeaceae</taxon>
        <taxon>Zoogloea</taxon>
    </lineage>
</organism>
<keyword evidence="1" id="KW-0175">Coiled coil</keyword>
<dbReference type="AlphaFoldDB" id="A0A6C2D5P0"/>
<keyword evidence="5" id="KW-1185">Reference proteome</keyword>
<dbReference type="EMBL" id="SDKK01000004">
    <property type="protein sequence ID" value="TYC60925.1"/>
    <property type="molecule type" value="Genomic_DNA"/>
</dbReference>
<feature type="compositionally biased region" description="Basic residues" evidence="2">
    <location>
        <begin position="72"/>
        <end position="81"/>
    </location>
</feature>
<dbReference type="Pfam" id="PF00816">
    <property type="entry name" value="Histone_HNS"/>
    <property type="match status" value="1"/>
</dbReference>
<comment type="caution">
    <text evidence="4">The sequence shown here is derived from an EMBL/GenBank/DDBJ whole genome shotgun (WGS) entry which is preliminary data.</text>
</comment>
<protein>
    <submittedName>
        <fullName evidence="4">H-NS histone family protein</fullName>
    </submittedName>
</protein>
<evidence type="ECO:0000313" key="4">
    <source>
        <dbReference type="EMBL" id="TYC60925.1"/>
    </source>
</evidence>
<evidence type="ECO:0000259" key="3">
    <source>
        <dbReference type="Pfam" id="PF00816"/>
    </source>
</evidence>
<dbReference type="Proteomes" id="UP000389128">
    <property type="component" value="Unassembled WGS sequence"/>
</dbReference>